<feature type="compositionally biased region" description="Basic residues" evidence="1">
    <location>
        <begin position="72"/>
        <end position="82"/>
    </location>
</feature>
<feature type="compositionally biased region" description="Basic and acidic residues" evidence="1">
    <location>
        <begin position="83"/>
        <end position="107"/>
    </location>
</feature>
<name>A0A1Q9F4Z1_SYMMI</name>
<feature type="compositionally biased region" description="Basic and acidic residues" evidence="1">
    <location>
        <begin position="46"/>
        <end position="59"/>
    </location>
</feature>
<feature type="region of interest" description="Disordered" evidence="1">
    <location>
        <begin position="46"/>
        <end position="175"/>
    </location>
</feature>
<organism evidence="2 3">
    <name type="scientific">Symbiodinium microadriaticum</name>
    <name type="common">Dinoflagellate</name>
    <name type="synonym">Zooxanthella microadriatica</name>
    <dbReference type="NCBI Taxonomy" id="2951"/>
    <lineage>
        <taxon>Eukaryota</taxon>
        <taxon>Sar</taxon>
        <taxon>Alveolata</taxon>
        <taxon>Dinophyceae</taxon>
        <taxon>Suessiales</taxon>
        <taxon>Symbiodiniaceae</taxon>
        <taxon>Symbiodinium</taxon>
    </lineage>
</organism>
<keyword evidence="3" id="KW-1185">Reference proteome</keyword>
<dbReference type="Proteomes" id="UP000186817">
    <property type="component" value="Unassembled WGS sequence"/>
</dbReference>
<comment type="caution">
    <text evidence="2">The sequence shown here is derived from an EMBL/GenBank/DDBJ whole genome shotgun (WGS) entry which is preliminary data.</text>
</comment>
<accession>A0A1Q9F4Z1</accession>
<evidence type="ECO:0000256" key="1">
    <source>
        <dbReference type="SAM" id="MobiDB-lite"/>
    </source>
</evidence>
<dbReference type="AlphaFoldDB" id="A0A1Q9F4Z1"/>
<proteinExistence type="predicted"/>
<evidence type="ECO:0000313" key="3">
    <source>
        <dbReference type="Proteomes" id="UP000186817"/>
    </source>
</evidence>
<evidence type="ECO:0000313" key="2">
    <source>
        <dbReference type="EMBL" id="OLQ14736.1"/>
    </source>
</evidence>
<dbReference type="EMBL" id="LSRX01000011">
    <property type="protein sequence ID" value="OLQ14736.1"/>
    <property type="molecule type" value="Genomic_DNA"/>
</dbReference>
<reference evidence="2 3" key="1">
    <citation type="submission" date="2016-02" db="EMBL/GenBank/DDBJ databases">
        <title>Genome analysis of coral dinoflagellate symbionts highlights evolutionary adaptations to a symbiotic lifestyle.</title>
        <authorList>
            <person name="Aranda M."/>
            <person name="Li Y."/>
            <person name="Liew Y.J."/>
            <person name="Baumgarten S."/>
            <person name="Simakov O."/>
            <person name="Wilson M."/>
            <person name="Piel J."/>
            <person name="Ashoor H."/>
            <person name="Bougouffa S."/>
            <person name="Bajic V.B."/>
            <person name="Ryu T."/>
            <person name="Ravasi T."/>
            <person name="Bayer T."/>
            <person name="Micklem G."/>
            <person name="Kim H."/>
            <person name="Bhak J."/>
            <person name="Lajeunesse T.C."/>
            <person name="Voolstra C.R."/>
        </authorList>
    </citation>
    <scope>NUCLEOTIDE SEQUENCE [LARGE SCALE GENOMIC DNA]</scope>
    <source>
        <strain evidence="2 3">CCMP2467</strain>
    </source>
</reference>
<feature type="compositionally biased region" description="Low complexity" evidence="1">
    <location>
        <begin position="108"/>
        <end position="119"/>
    </location>
</feature>
<protein>
    <submittedName>
        <fullName evidence="2">Uncharacterized protein</fullName>
    </submittedName>
</protein>
<gene>
    <name evidence="2" type="ORF">AK812_SmicGene1094</name>
</gene>
<sequence length="252" mass="26629">MWTAGYSCMMASLSVYANVQCWKVPTVTRVGYVWDEILVKETLPKKRKMEQTKSEEVGKSAEATVATTAARKEKKREKRPKKEPKIKFEQRPRKALDTPKRAEKQEGAKTAPKTAQEPAAAPPPPAEDLTELPADFKFPKGYPPPPPDAELPADFKFPKGYPPPPGEPNVNSSGASGAEATAVVAAVLAADTAGALPPGTAQAVVVPSAVAGGAPIVLSTRGTALEGKNPEEIAEALSAGLTGWCFVQDTVA</sequence>